<dbReference type="AlphaFoldDB" id="A0A9W9N8L5"/>
<gene>
    <name evidence="3" type="ORF">N7498_001639</name>
</gene>
<evidence type="ECO:0000259" key="2">
    <source>
        <dbReference type="Pfam" id="PF07727"/>
    </source>
</evidence>
<dbReference type="Pfam" id="PF07727">
    <property type="entry name" value="RVT_2"/>
    <property type="match status" value="1"/>
</dbReference>
<reference evidence="3" key="1">
    <citation type="submission" date="2022-12" db="EMBL/GenBank/DDBJ databases">
        <authorList>
            <person name="Petersen C."/>
        </authorList>
    </citation>
    <scope>NUCLEOTIDE SEQUENCE</scope>
    <source>
        <strain evidence="3">IBT 15544</strain>
    </source>
</reference>
<name>A0A9W9N8L5_9EURO</name>
<protein>
    <recommendedName>
        <fullName evidence="2">Reverse transcriptase Ty1/copia-type domain-containing protein</fullName>
    </recommendedName>
</protein>
<feature type="domain" description="Reverse transcriptase Ty1/copia-type" evidence="2">
    <location>
        <begin position="58"/>
        <end position="196"/>
    </location>
</feature>
<dbReference type="InterPro" id="IPR013103">
    <property type="entry name" value="RVT_2"/>
</dbReference>
<evidence type="ECO:0000313" key="3">
    <source>
        <dbReference type="EMBL" id="KAJ5215232.1"/>
    </source>
</evidence>
<dbReference type="SUPFAM" id="SSF56672">
    <property type="entry name" value="DNA/RNA polymerases"/>
    <property type="match status" value="1"/>
</dbReference>
<proteinExistence type="predicted"/>
<accession>A0A9W9N8L5</accession>
<dbReference type="InterPro" id="IPR043502">
    <property type="entry name" value="DNA/RNA_pol_sf"/>
</dbReference>
<evidence type="ECO:0000313" key="4">
    <source>
        <dbReference type="Proteomes" id="UP001150904"/>
    </source>
</evidence>
<feature type="region of interest" description="Disordered" evidence="1">
    <location>
        <begin position="1"/>
        <end position="36"/>
    </location>
</feature>
<dbReference type="GeneID" id="83176002"/>
<dbReference type="Proteomes" id="UP001150904">
    <property type="component" value="Unassembled WGS sequence"/>
</dbReference>
<dbReference type="EMBL" id="JAPQKR010000005">
    <property type="protein sequence ID" value="KAJ5215232.1"/>
    <property type="molecule type" value="Genomic_DNA"/>
</dbReference>
<organism evidence="3 4">
    <name type="scientific">Penicillium cinerascens</name>
    <dbReference type="NCBI Taxonomy" id="70096"/>
    <lineage>
        <taxon>Eukaryota</taxon>
        <taxon>Fungi</taxon>
        <taxon>Dikarya</taxon>
        <taxon>Ascomycota</taxon>
        <taxon>Pezizomycotina</taxon>
        <taxon>Eurotiomycetes</taxon>
        <taxon>Eurotiomycetidae</taxon>
        <taxon>Eurotiales</taxon>
        <taxon>Aspergillaceae</taxon>
        <taxon>Penicillium</taxon>
    </lineage>
</organism>
<evidence type="ECO:0000256" key="1">
    <source>
        <dbReference type="SAM" id="MobiDB-lite"/>
    </source>
</evidence>
<keyword evidence="4" id="KW-1185">Reference proteome</keyword>
<feature type="compositionally biased region" description="Basic and acidic residues" evidence="1">
    <location>
        <begin position="1"/>
        <end position="21"/>
    </location>
</feature>
<dbReference type="OrthoDB" id="4356562at2759"/>
<dbReference type="RefSeq" id="XP_058311045.1">
    <property type="nucleotide sequence ID" value="XM_058448701.1"/>
</dbReference>
<reference evidence="3" key="2">
    <citation type="journal article" date="2023" name="IMA Fungus">
        <title>Comparative genomic study of the Penicillium genus elucidates a diverse pangenome and 15 lateral gene transfer events.</title>
        <authorList>
            <person name="Petersen C."/>
            <person name="Sorensen T."/>
            <person name="Nielsen M.R."/>
            <person name="Sondergaard T.E."/>
            <person name="Sorensen J.L."/>
            <person name="Fitzpatrick D.A."/>
            <person name="Frisvad J.C."/>
            <person name="Nielsen K.L."/>
        </authorList>
    </citation>
    <scope>NUCLEOTIDE SEQUENCE</scope>
    <source>
        <strain evidence="3">IBT 15544</strain>
    </source>
</reference>
<sequence>MTKELDSLRQKETYEVVEKPKDRGKRSSHSFGPESACAETSKTISLEENRAATLAARTARMIFALVAAFDLDLRQRDAVTAFLNSRLNKEIYAGMPEGFTIPGMCWKLVRALYGLRMSPRLWQQEAAAVLSKLGLQPVPEDPCIFVGKEIIVFFYVHDILIACHWTARERARQLERDLEAHWELTDHGEAEWFLNILGGRIHWKVAYHIFFIKTEL</sequence>
<comment type="caution">
    <text evidence="3">The sequence shown here is derived from an EMBL/GenBank/DDBJ whole genome shotgun (WGS) entry which is preliminary data.</text>
</comment>